<feature type="compositionally biased region" description="Polar residues" evidence="1">
    <location>
        <begin position="1"/>
        <end position="13"/>
    </location>
</feature>
<dbReference type="EMBL" id="JASCZI010218333">
    <property type="protein sequence ID" value="MED6203000.1"/>
    <property type="molecule type" value="Genomic_DNA"/>
</dbReference>
<feature type="non-terminal residue" evidence="2">
    <location>
        <position position="1"/>
    </location>
</feature>
<reference evidence="2 3" key="1">
    <citation type="journal article" date="2023" name="Plants (Basel)">
        <title>Bridging the Gap: Combining Genomics and Transcriptomics Approaches to Understand Stylosanthes scabra, an Orphan Legume from the Brazilian Caatinga.</title>
        <authorList>
            <person name="Ferreira-Neto J.R.C."/>
            <person name="da Silva M.D."/>
            <person name="Binneck E."/>
            <person name="de Melo N.F."/>
            <person name="da Silva R.H."/>
            <person name="de Melo A.L.T.M."/>
            <person name="Pandolfi V."/>
            <person name="Bustamante F.O."/>
            <person name="Brasileiro-Vidal A.C."/>
            <person name="Benko-Iseppon A.M."/>
        </authorList>
    </citation>
    <scope>NUCLEOTIDE SEQUENCE [LARGE SCALE GENOMIC DNA]</scope>
    <source>
        <tissue evidence="2">Leaves</tissue>
    </source>
</reference>
<protein>
    <recommendedName>
        <fullName evidence="4">Enamelin</fullName>
    </recommendedName>
</protein>
<keyword evidence="3" id="KW-1185">Reference proteome</keyword>
<comment type="caution">
    <text evidence="2">The sequence shown here is derived from an EMBL/GenBank/DDBJ whole genome shotgun (WGS) entry which is preliminary data.</text>
</comment>
<feature type="compositionally biased region" description="Pro residues" evidence="1">
    <location>
        <begin position="59"/>
        <end position="75"/>
    </location>
</feature>
<evidence type="ECO:0000313" key="3">
    <source>
        <dbReference type="Proteomes" id="UP001341840"/>
    </source>
</evidence>
<feature type="region of interest" description="Disordered" evidence="1">
    <location>
        <begin position="1"/>
        <end position="85"/>
    </location>
</feature>
<organism evidence="2 3">
    <name type="scientific">Stylosanthes scabra</name>
    <dbReference type="NCBI Taxonomy" id="79078"/>
    <lineage>
        <taxon>Eukaryota</taxon>
        <taxon>Viridiplantae</taxon>
        <taxon>Streptophyta</taxon>
        <taxon>Embryophyta</taxon>
        <taxon>Tracheophyta</taxon>
        <taxon>Spermatophyta</taxon>
        <taxon>Magnoliopsida</taxon>
        <taxon>eudicotyledons</taxon>
        <taxon>Gunneridae</taxon>
        <taxon>Pentapetalae</taxon>
        <taxon>rosids</taxon>
        <taxon>fabids</taxon>
        <taxon>Fabales</taxon>
        <taxon>Fabaceae</taxon>
        <taxon>Papilionoideae</taxon>
        <taxon>50 kb inversion clade</taxon>
        <taxon>dalbergioids sensu lato</taxon>
        <taxon>Dalbergieae</taxon>
        <taxon>Pterocarpus clade</taxon>
        <taxon>Stylosanthes</taxon>
    </lineage>
</organism>
<dbReference type="Proteomes" id="UP001341840">
    <property type="component" value="Unassembled WGS sequence"/>
</dbReference>
<gene>
    <name evidence="2" type="ORF">PIB30_111211</name>
</gene>
<name>A0ABU6Y121_9FABA</name>
<evidence type="ECO:0000313" key="2">
    <source>
        <dbReference type="EMBL" id="MED6203000.1"/>
    </source>
</evidence>
<proteinExistence type="predicted"/>
<evidence type="ECO:0000256" key="1">
    <source>
        <dbReference type="SAM" id="MobiDB-lite"/>
    </source>
</evidence>
<sequence>DDQSTTEQVNYLGNQFRLPQNDPYSNTYNPGWRNHPNFSWGGNQGQRNTTNPPNVNRPYQPPFQRQPPFQSPPLVIPTQSKQAPNNSIEAALKELTLSTSSFI</sequence>
<accession>A0ABU6Y121</accession>
<feature type="compositionally biased region" description="Low complexity" evidence="1">
    <location>
        <begin position="47"/>
        <end position="58"/>
    </location>
</feature>
<evidence type="ECO:0008006" key="4">
    <source>
        <dbReference type="Google" id="ProtNLM"/>
    </source>
</evidence>